<proteinExistence type="inferred from homology"/>
<dbReference type="RefSeq" id="WP_076088633.1">
    <property type="nucleotide sequence ID" value="NZ_CP019070.1"/>
</dbReference>
<keyword evidence="9" id="KW-0975">Bacterial flagellum</keyword>
<evidence type="ECO:0000313" key="13">
    <source>
        <dbReference type="Proteomes" id="UP000186074"/>
    </source>
</evidence>
<dbReference type="PANTHER" id="PTHR34933:SF1">
    <property type="entry name" value="FLAGELLAR L-RING PROTEIN"/>
    <property type="match status" value="1"/>
</dbReference>
<keyword evidence="8" id="KW-0472">Membrane</keyword>
<organism evidence="12 13">
    <name type="scientific">Poseidonibacter parvus</name>
    <dbReference type="NCBI Taxonomy" id="1850254"/>
    <lineage>
        <taxon>Bacteria</taxon>
        <taxon>Pseudomonadati</taxon>
        <taxon>Campylobacterota</taxon>
        <taxon>Epsilonproteobacteria</taxon>
        <taxon>Campylobacterales</taxon>
        <taxon>Arcobacteraceae</taxon>
        <taxon>Poseidonibacter</taxon>
    </lineage>
</organism>
<dbReference type="EMBL" id="CP019070">
    <property type="protein sequence ID" value="APW66641.1"/>
    <property type="molecule type" value="Genomic_DNA"/>
</dbReference>
<keyword evidence="12" id="KW-0966">Cell projection</keyword>
<comment type="subunit">
    <text evidence="5">The basal body constitutes a major portion of the flagellar organelle and consists of four rings (L,P,S, and M) mounted on a central rod.</text>
</comment>
<evidence type="ECO:0000256" key="8">
    <source>
        <dbReference type="ARBA" id="ARBA00023136"/>
    </source>
</evidence>
<evidence type="ECO:0000256" key="2">
    <source>
        <dbReference type="ARBA" id="ARBA00004117"/>
    </source>
</evidence>
<keyword evidence="12" id="KW-0969">Cilium</keyword>
<evidence type="ECO:0000256" key="6">
    <source>
        <dbReference type="ARBA" id="ARBA00016940"/>
    </source>
</evidence>
<keyword evidence="12" id="KW-0282">Flagellum</keyword>
<dbReference type="GO" id="GO:0003774">
    <property type="term" value="F:cytoskeletal motor activity"/>
    <property type="evidence" value="ECO:0007669"/>
    <property type="project" value="InterPro"/>
</dbReference>
<gene>
    <name evidence="12" type="ORF">LPB137_12630</name>
</gene>
<dbReference type="PANTHER" id="PTHR34933">
    <property type="entry name" value="FLAGELLAR L-RING PROTEIN"/>
    <property type="match status" value="1"/>
</dbReference>
<keyword evidence="7" id="KW-0732">Signal</keyword>
<comment type="similarity">
    <text evidence="4">Belongs to the FlgH family.</text>
</comment>
<evidence type="ECO:0000256" key="9">
    <source>
        <dbReference type="ARBA" id="ARBA00023143"/>
    </source>
</evidence>
<comment type="function">
    <text evidence="1">Assembles around the rod to form the L-ring and probably protects the motor/basal body from shearing forces during rotation.</text>
</comment>
<dbReference type="OrthoDB" id="9789227at2"/>
<keyword evidence="10" id="KW-0998">Cell outer membrane</keyword>
<sequence length="235" mass="25382">MKNSILILIIAVFFTACGITEKQEISFNKPKIQIPKKQPAPKNNKGSLYSMQGASLFADKKDLQVGDIIQINISESLSSDSTNSRELSSSRDSNLGGGILASTGTNSLNGTVSSLANKLNGTLGVGFSTNSSSSDSGEATSSFDETFETVISAIIEETYQNGNYFIKGSKELLIDGQKQEIIVSGVIRPYDITSDNSIESSQMANLKVLYDKEGEEADIMETPWGTKIIRAIWPF</sequence>
<protein>
    <recommendedName>
        <fullName evidence="6">Flagellar L-ring protein</fullName>
    </recommendedName>
    <alternativeName>
        <fullName evidence="11">Basal body L-ring protein</fullName>
    </alternativeName>
</protein>
<reference evidence="12 13" key="1">
    <citation type="submission" date="2017-01" db="EMBL/GenBank/DDBJ databases">
        <title>Genome sequencing of Arcobacter sp. LPB0137.</title>
        <authorList>
            <person name="Lee G.-W."/>
            <person name="Yi H."/>
        </authorList>
    </citation>
    <scope>NUCLEOTIDE SEQUENCE [LARGE SCALE GENOMIC DNA]</scope>
    <source>
        <strain evidence="12 13">LPB0137</strain>
    </source>
</reference>
<dbReference type="GO" id="GO:0009427">
    <property type="term" value="C:bacterial-type flagellum basal body, distal rod, L ring"/>
    <property type="evidence" value="ECO:0007669"/>
    <property type="project" value="InterPro"/>
</dbReference>
<dbReference type="Pfam" id="PF02107">
    <property type="entry name" value="FlgH"/>
    <property type="match status" value="1"/>
</dbReference>
<comment type="subcellular location">
    <subcellularLocation>
        <location evidence="2">Bacterial flagellum basal body</location>
    </subcellularLocation>
    <subcellularLocation>
        <location evidence="3">Cell outer membrane</location>
    </subcellularLocation>
</comment>
<dbReference type="InterPro" id="IPR000527">
    <property type="entry name" value="Flag_Lring"/>
</dbReference>
<dbReference type="PRINTS" id="PR01008">
    <property type="entry name" value="FLGLRINGFLGH"/>
</dbReference>
<dbReference type="GO" id="GO:0009279">
    <property type="term" value="C:cell outer membrane"/>
    <property type="evidence" value="ECO:0007669"/>
    <property type="project" value="UniProtKB-SubCell"/>
</dbReference>
<dbReference type="PROSITE" id="PS51257">
    <property type="entry name" value="PROKAR_LIPOPROTEIN"/>
    <property type="match status" value="1"/>
</dbReference>
<dbReference type="GO" id="GO:0071973">
    <property type="term" value="P:bacterial-type flagellum-dependent cell motility"/>
    <property type="evidence" value="ECO:0007669"/>
    <property type="project" value="InterPro"/>
</dbReference>
<dbReference type="Proteomes" id="UP000186074">
    <property type="component" value="Chromosome"/>
</dbReference>
<name>A0A1P8KQ47_9BACT</name>
<dbReference type="KEGG" id="alp:LPB137_12630"/>
<dbReference type="AlphaFoldDB" id="A0A1P8KQ47"/>
<keyword evidence="13" id="KW-1185">Reference proteome</keyword>
<evidence type="ECO:0000256" key="3">
    <source>
        <dbReference type="ARBA" id="ARBA00004442"/>
    </source>
</evidence>
<dbReference type="STRING" id="1850254.LPB137_12630"/>
<evidence type="ECO:0000256" key="1">
    <source>
        <dbReference type="ARBA" id="ARBA00002591"/>
    </source>
</evidence>
<evidence type="ECO:0000256" key="10">
    <source>
        <dbReference type="ARBA" id="ARBA00023237"/>
    </source>
</evidence>
<evidence type="ECO:0000256" key="4">
    <source>
        <dbReference type="ARBA" id="ARBA00006929"/>
    </source>
</evidence>
<evidence type="ECO:0000256" key="5">
    <source>
        <dbReference type="ARBA" id="ARBA00011439"/>
    </source>
</evidence>
<evidence type="ECO:0000313" key="12">
    <source>
        <dbReference type="EMBL" id="APW66641.1"/>
    </source>
</evidence>
<evidence type="ECO:0000256" key="11">
    <source>
        <dbReference type="ARBA" id="ARBA00032876"/>
    </source>
</evidence>
<evidence type="ECO:0000256" key="7">
    <source>
        <dbReference type="ARBA" id="ARBA00022729"/>
    </source>
</evidence>
<accession>A0A1P8KQ47</accession>